<reference evidence="1" key="1">
    <citation type="journal article" date="2014" name="Int. J. Syst. Evol. Microbiol.">
        <title>Complete genome sequence of Corynebacterium casei LMG S-19264T (=DSM 44701T), isolated from a smear-ripened cheese.</title>
        <authorList>
            <consortium name="US DOE Joint Genome Institute (JGI-PGF)"/>
            <person name="Walter F."/>
            <person name="Albersmeier A."/>
            <person name="Kalinowski J."/>
            <person name="Ruckert C."/>
        </authorList>
    </citation>
    <scope>NUCLEOTIDE SEQUENCE</scope>
    <source>
        <strain evidence="1">CGMCC 1.15478</strain>
    </source>
</reference>
<name>A0A916TZU1_9ACTN</name>
<organism evidence="1 2">
    <name type="scientific">Hoyosella rhizosphaerae</name>
    <dbReference type="NCBI Taxonomy" id="1755582"/>
    <lineage>
        <taxon>Bacteria</taxon>
        <taxon>Bacillati</taxon>
        <taxon>Actinomycetota</taxon>
        <taxon>Actinomycetes</taxon>
        <taxon>Mycobacteriales</taxon>
        <taxon>Hoyosellaceae</taxon>
        <taxon>Hoyosella</taxon>
    </lineage>
</organism>
<proteinExistence type="predicted"/>
<evidence type="ECO:0000313" key="2">
    <source>
        <dbReference type="Proteomes" id="UP000641514"/>
    </source>
</evidence>
<reference evidence="1" key="2">
    <citation type="submission" date="2020-09" db="EMBL/GenBank/DDBJ databases">
        <authorList>
            <person name="Sun Q."/>
            <person name="Zhou Y."/>
        </authorList>
    </citation>
    <scope>NUCLEOTIDE SEQUENCE</scope>
    <source>
        <strain evidence="1">CGMCC 1.15478</strain>
    </source>
</reference>
<accession>A0A916TZU1</accession>
<sequence length="73" mass="7691">MHATTLKAMRRALNCLGGLDCVAAQLNPTDVNPAGVNTEIRSFGSKSGRVVISAGPRRIAAARRMGPESNWGI</sequence>
<comment type="caution">
    <text evidence="1">The sequence shown here is derived from an EMBL/GenBank/DDBJ whole genome shotgun (WGS) entry which is preliminary data.</text>
</comment>
<dbReference type="AlphaFoldDB" id="A0A916TZU1"/>
<protein>
    <submittedName>
        <fullName evidence="1">Uncharacterized protein</fullName>
    </submittedName>
</protein>
<gene>
    <name evidence="1" type="ORF">GCM10011410_01970</name>
</gene>
<dbReference type="Proteomes" id="UP000641514">
    <property type="component" value="Unassembled WGS sequence"/>
</dbReference>
<dbReference type="EMBL" id="BMJH01000001">
    <property type="protein sequence ID" value="GGC53243.1"/>
    <property type="molecule type" value="Genomic_DNA"/>
</dbReference>
<evidence type="ECO:0000313" key="1">
    <source>
        <dbReference type="EMBL" id="GGC53243.1"/>
    </source>
</evidence>
<keyword evidence="2" id="KW-1185">Reference proteome</keyword>